<reference evidence="2" key="1">
    <citation type="journal article" date="2019" name="Int. J. Syst. Evol. Microbiol.">
        <title>The Global Catalogue of Microorganisms (GCM) 10K type strain sequencing project: providing services to taxonomists for standard genome sequencing and annotation.</title>
        <authorList>
            <consortium name="The Broad Institute Genomics Platform"/>
            <consortium name="The Broad Institute Genome Sequencing Center for Infectious Disease"/>
            <person name="Wu L."/>
            <person name="Ma J."/>
        </authorList>
    </citation>
    <scope>NUCLEOTIDE SEQUENCE [LARGE SCALE GENOMIC DNA]</scope>
    <source>
        <strain evidence="2">CECT 7398</strain>
    </source>
</reference>
<dbReference type="Gene3D" id="3.40.630.30">
    <property type="match status" value="1"/>
</dbReference>
<organism evidence="1 2">
    <name type="scientific">Vibrio ostreicida</name>
    <dbReference type="NCBI Taxonomy" id="526588"/>
    <lineage>
        <taxon>Bacteria</taxon>
        <taxon>Pseudomonadati</taxon>
        <taxon>Pseudomonadota</taxon>
        <taxon>Gammaproteobacteria</taxon>
        <taxon>Vibrionales</taxon>
        <taxon>Vibrionaceae</taxon>
        <taxon>Vibrio</taxon>
    </lineage>
</organism>
<gene>
    <name evidence="1" type="ORF">QWZ16_18240</name>
</gene>
<protein>
    <recommendedName>
        <fullName evidence="3">GNAT family N-acetyltransferase</fullName>
    </recommendedName>
</protein>
<sequence length="126" mass="14782">MDSSAEVIRQAKKSDYALVCDLCRNNFLATPTPRQFHHRRKDKHTFLYVVESENDLSGMILAKAVETGNKHRWSQKKLFVYIEILCSIEDKQRQRKKKLMCTLSHWAKKRSAFCQLLMAQVHGPKF</sequence>
<accession>A0ABT8BZK9</accession>
<evidence type="ECO:0000313" key="2">
    <source>
        <dbReference type="Proteomes" id="UP001238540"/>
    </source>
</evidence>
<evidence type="ECO:0000313" key="1">
    <source>
        <dbReference type="EMBL" id="MDN3611542.1"/>
    </source>
</evidence>
<dbReference type="Proteomes" id="UP001238540">
    <property type="component" value="Unassembled WGS sequence"/>
</dbReference>
<proteinExistence type="predicted"/>
<dbReference type="SUPFAM" id="SSF55729">
    <property type="entry name" value="Acyl-CoA N-acyltransferases (Nat)"/>
    <property type="match status" value="1"/>
</dbReference>
<evidence type="ECO:0008006" key="3">
    <source>
        <dbReference type="Google" id="ProtNLM"/>
    </source>
</evidence>
<name>A0ABT8BZK9_9VIBR</name>
<dbReference type="EMBL" id="JAUFQC010000027">
    <property type="protein sequence ID" value="MDN3611542.1"/>
    <property type="molecule type" value="Genomic_DNA"/>
</dbReference>
<dbReference type="InterPro" id="IPR016181">
    <property type="entry name" value="Acyl_CoA_acyltransferase"/>
</dbReference>
<keyword evidence="2" id="KW-1185">Reference proteome</keyword>
<comment type="caution">
    <text evidence="1">The sequence shown here is derived from an EMBL/GenBank/DDBJ whole genome shotgun (WGS) entry which is preliminary data.</text>
</comment>
<dbReference type="RefSeq" id="WP_170882690.1">
    <property type="nucleotide sequence ID" value="NZ_JABEYA020000005.1"/>
</dbReference>